<dbReference type="PANTHER" id="PTHR31623:SF17">
    <property type="entry name" value="F21J9.9"/>
    <property type="match status" value="1"/>
</dbReference>
<proteinExistence type="inferred from homology"/>
<reference evidence="6" key="1">
    <citation type="journal article" date="2018" name="Gigascience">
        <title>Genome assembly of the Pink Ipe (Handroanthus impetiginosus, Bignoniaceae), a highly valued, ecologically keystone Neotropical timber forest tree.</title>
        <authorList>
            <person name="Silva-Junior O.B."/>
            <person name="Grattapaglia D."/>
            <person name="Novaes E."/>
            <person name="Collevatti R.G."/>
        </authorList>
    </citation>
    <scope>NUCLEOTIDE SEQUENCE [LARGE SCALE GENOMIC DNA]</scope>
    <source>
        <strain evidence="6">cv. UFG-1</strain>
    </source>
</reference>
<evidence type="ECO:0000256" key="4">
    <source>
        <dbReference type="SAM" id="Phobius"/>
    </source>
</evidence>
<dbReference type="OrthoDB" id="671439at2759"/>
<dbReference type="AlphaFoldDB" id="A0A2G9GZV5"/>
<keyword evidence="4" id="KW-0472">Membrane</keyword>
<dbReference type="EMBL" id="NKXS01003114">
    <property type="protein sequence ID" value="PIN10811.1"/>
    <property type="molecule type" value="Genomic_DNA"/>
</dbReference>
<gene>
    <name evidence="5" type="ORF">CDL12_16582</name>
</gene>
<keyword evidence="2 5" id="KW-0808">Transferase</keyword>
<evidence type="ECO:0000313" key="5">
    <source>
        <dbReference type="EMBL" id="PIN10811.1"/>
    </source>
</evidence>
<dbReference type="Pfam" id="PF02458">
    <property type="entry name" value="Transferase"/>
    <property type="match status" value="1"/>
</dbReference>
<dbReference type="EC" id="2.3.1.160" evidence="5"/>
<organism evidence="5 6">
    <name type="scientific">Handroanthus impetiginosus</name>
    <dbReference type="NCBI Taxonomy" id="429701"/>
    <lineage>
        <taxon>Eukaryota</taxon>
        <taxon>Viridiplantae</taxon>
        <taxon>Streptophyta</taxon>
        <taxon>Embryophyta</taxon>
        <taxon>Tracheophyta</taxon>
        <taxon>Spermatophyta</taxon>
        <taxon>Magnoliopsida</taxon>
        <taxon>eudicotyledons</taxon>
        <taxon>Gunneridae</taxon>
        <taxon>Pentapetalae</taxon>
        <taxon>asterids</taxon>
        <taxon>lamiids</taxon>
        <taxon>Lamiales</taxon>
        <taxon>Bignoniaceae</taxon>
        <taxon>Crescentiina</taxon>
        <taxon>Tabebuia alliance</taxon>
        <taxon>Handroanthus</taxon>
    </lineage>
</organism>
<dbReference type="PANTHER" id="PTHR31623">
    <property type="entry name" value="F21J9.9"/>
    <property type="match status" value="1"/>
</dbReference>
<comment type="caution">
    <text evidence="5">The sequence shown here is derived from an EMBL/GenBank/DDBJ whole genome shotgun (WGS) entry which is preliminary data.</text>
</comment>
<evidence type="ECO:0000256" key="3">
    <source>
        <dbReference type="ARBA" id="ARBA00023315"/>
    </source>
</evidence>
<feature type="transmembrane region" description="Helical" evidence="4">
    <location>
        <begin position="217"/>
        <end position="240"/>
    </location>
</feature>
<accession>A0A2G9GZV5</accession>
<dbReference type="STRING" id="429701.A0A2G9GZV5"/>
<evidence type="ECO:0000313" key="6">
    <source>
        <dbReference type="Proteomes" id="UP000231279"/>
    </source>
</evidence>
<protein>
    <submittedName>
        <fullName evidence="5">Vinorine synthase</fullName>
        <ecNumber evidence="5">2.3.1.160</ecNumber>
    </submittedName>
</protein>
<sequence>MSNRDMVINRFVFDKEKLSALKHGSTFKNPTRMELVSTFIWKHFIKMAKLNNPEATKMTFAAFLAVNLRTRISPPQFLENVLGNGIMSALAFSDDVKEYNELIRELRSSIRTVSDDYITYAQIGDSYLNDLFNMVSLLMKGELECCSFSSRCRFHIYEVDHGWGKPVALCITALPLKNFTILVDSKCGEGIEAWVNMNKDNLEMLEDQRKLILFHLWLLYIILIVSFAGKIISTCLFPLYKNEK</sequence>
<name>A0A2G9GZV5_9LAMI</name>
<evidence type="ECO:0000256" key="2">
    <source>
        <dbReference type="ARBA" id="ARBA00022679"/>
    </source>
</evidence>
<keyword evidence="4" id="KW-0812">Transmembrane</keyword>
<evidence type="ECO:0000256" key="1">
    <source>
        <dbReference type="ARBA" id="ARBA00009861"/>
    </source>
</evidence>
<dbReference type="Gene3D" id="3.30.559.10">
    <property type="entry name" value="Chloramphenicol acetyltransferase-like domain"/>
    <property type="match status" value="1"/>
</dbReference>
<keyword evidence="6" id="KW-1185">Reference proteome</keyword>
<comment type="similarity">
    <text evidence="1">Belongs to the plant acyltransferase family.</text>
</comment>
<dbReference type="GO" id="GO:0050636">
    <property type="term" value="F:vinorine synthase activity"/>
    <property type="evidence" value="ECO:0007669"/>
    <property type="project" value="UniProtKB-EC"/>
</dbReference>
<dbReference type="InterPro" id="IPR023213">
    <property type="entry name" value="CAT-like_dom_sf"/>
</dbReference>
<keyword evidence="4" id="KW-1133">Transmembrane helix</keyword>
<keyword evidence="3 5" id="KW-0012">Acyltransferase</keyword>
<dbReference type="Proteomes" id="UP000231279">
    <property type="component" value="Unassembled WGS sequence"/>
</dbReference>